<dbReference type="InterPro" id="IPR036514">
    <property type="entry name" value="SGNH_hydro_sf"/>
</dbReference>
<evidence type="ECO:0000313" key="3">
    <source>
        <dbReference type="Proteomes" id="UP000003167"/>
    </source>
</evidence>
<reference evidence="2 3" key="1">
    <citation type="submission" date="2011-12" db="EMBL/GenBank/DDBJ databases">
        <title>The Genome Sequence of Prevotella maculosa OT 289.</title>
        <authorList>
            <consortium name="The Broad Institute Genome Sequencing Platform"/>
            <person name="Earl A."/>
            <person name="Ward D."/>
            <person name="Feldgarden M."/>
            <person name="Gevers D."/>
            <person name="Izard J."/>
            <person name="Blanton J.M."/>
            <person name="Mathney J."/>
            <person name="Tanner A.C."/>
            <person name="Dewhirst F.E."/>
            <person name="Young S.K."/>
            <person name="Zeng Q."/>
            <person name="Gargeya S."/>
            <person name="Fitzgerald M."/>
            <person name="Haas B."/>
            <person name="Abouelleil A."/>
            <person name="Alvarado L."/>
            <person name="Arachchi H.M."/>
            <person name="Berlin A."/>
            <person name="Chapman S.B."/>
            <person name="Gearin G."/>
            <person name="Goldberg J."/>
            <person name="Griggs A."/>
            <person name="Gujja S."/>
            <person name="Hansen M."/>
            <person name="Heiman D."/>
            <person name="Howarth C."/>
            <person name="Larimer J."/>
            <person name="Lui A."/>
            <person name="MacDonald P.J.P."/>
            <person name="McCowen C."/>
            <person name="Montmayeur A."/>
            <person name="Murphy C."/>
            <person name="Neiman D."/>
            <person name="Pearson M."/>
            <person name="Priest M."/>
            <person name="Roberts A."/>
            <person name="Saif S."/>
            <person name="Shea T."/>
            <person name="Sisk P."/>
            <person name="Stolte C."/>
            <person name="Sykes S."/>
            <person name="Wortman J."/>
            <person name="Nusbaum C."/>
            <person name="Birren B."/>
        </authorList>
    </citation>
    <scope>NUCLEOTIDE SEQUENCE [LARGE SCALE GENOMIC DNA]</scope>
    <source>
        <strain evidence="2 3">OT 289</strain>
    </source>
</reference>
<dbReference type="InterPro" id="IPR053140">
    <property type="entry name" value="GDSL_Rv0518-like"/>
</dbReference>
<keyword evidence="3" id="KW-1185">Reference proteome</keyword>
<gene>
    <name evidence="2" type="ORF">HMPREF9944_00814</name>
</gene>
<dbReference type="CDD" id="cd01830">
    <property type="entry name" value="XynE_like"/>
    <property type="match status" value="1"/>
</dbReference>
<dbReference type="GO" id="GO:0016788">
    <property type="term" value="F:hydrolase activity, acting on ester bonds"/>
    <property type="evidence" value="ECO:0007669"/>
    <property type="project" value="UniProtKB-ARBA"/>
</dbReference>
<dbReference type="InterPro" id="IPR013830">
    <property type="entry name" value="SGNH_hydro"/>
</dbReference>
<accession>H1HKX0</accession>
<sequence>MIQKEIFSLHLMKFNKKDFITFAGIKTSNNMKKIWAIFTLMMTFVLVQPIAVQAQNWVGTWATAVEFTSPGDMPASSLSNRSVRNIIRVSLGGSLLRLKLSNEFSTQPVEITSVMIADVLGESWQTDVRTTKYLKFSGKQKTTIPSEKALWSDPIKYVLKAGQRLAITISYGAQTPEHATSHRGSRTTSYIIKGEARPKSDFDDSEKVDHWYNLSALDVQATDVPVVAVLGNSITDGRGTTTNKQNRWTDFMAESLNTNKSYGVLNLGIGGNCVVRGGLSEPALKRFDRDILGQSGVKALILFEGTNDIGLSKHSEQIVKELIEAYQMLSLKAKNKGIKVYGATITPFKGSDWYSYFHEAARQTVNEWIRNTDCFDGIIDFDKLVRNPQDTEKLKSEYSDDWLHLNPKGYEAMGRYAATILGNKP</sequence>
<dbReference type="PATRIC" id="fig|999422.3.peg.838"/>
<evidence type="ECO:0000259" key="1">
    <source>
        <dbReference type="Pfam" id="PF13472"/>
    </source>
</evidence>
<dbReference type="Pfam" id="PF13472">
    <property type="entry name" value="Lipase_GDSL_2"/>
    <property type="match status" value="1"/>
</dbReference>
<dbReference type="PANTHER" id="PTHR43784">
    <property type="entry name" value="GDSL-LIKE LIPASE/ACYLHYDROLASE, PUTATIVE (AFU_ORTHOLOGUE AFUA_2G00820)-RELATED"/>
    <property type="match status" value="1"/>
</dbReference>
<dbReference type="SUPFAM" id="SSF52266">
    <property type="entry name" value="SGNH hydrolase"/>
    <property type="match status" value="1"/>
</dbReference>
<dbReference type="Proteomes" id="UP000003167">
    <property type="component" value="Unassembled WGS sequence"/>
</dbReference>
<dbReference type="PANTHER" id="PTHR43784:SF2">
    <property type="entry name" value="GDSL-LIKE LIPASE_ACYLHYDROLASE, PUTATIVE (AFU_ORTHOLOGUE AFUA_2G00820)-RELATED"/>
    <property type="match status" value="1"/>
</dbReference>
<dbReference type="HOGENOM" id="CLU_029872_0_0_10"/>
<dbReference type="EMBL" id="AGEK01000016">
    <property type="protein sequence ID" value="EHO73221.1"/>
    <property type="molecule type" value="Genomic_DNA"/>
</dbReference>
<evidence type="ECO:0000313" key="2">
    <source>
        <dbReference type="EMBL" id="EHO73221.1"/>
    </source>
</evidence>
<name>H1HKX0_9BACT</name>
<proteinExistence type="predicted"/>
<dbReference type="STRING" id="999422.HMPREF9944_00814"/>
<organism evidence="2 3">
    <name type="scientific">Segatella maculosa OT 289</name>
    <dbReference type="NCBI Taxonomy" id="999422"/>
    <lineage>
        <taxon>Bacteria</taxon>
        <taxon>Pseudomonadati</taxon>
        <taxon>Bacteroidota</taxon>
        <taxon>Bacteroidia</taxon>
        <taxon>Bacteroidales</taxon>
        <taxon>Prevotellaceae</taxon>
        <taxon>Segatella</taxon>
    </lineage>
</organism>
<feature type="domain" description="SGNH hydrolase-type esterase" evidence="1">
    <location>
        <begin position="229"/>
        <end position="412"/>
    </location>
</feature>
<dbReference type="AlphaFoldDB" id="H1HKX0"/>
<dbReference type="RefSeq" id="WP_008564585.1">
    <property type="nucleotide sequence ID" value="NZ_JH594501.1"/>
</dbReference>
<dbReference type="Gene3D" id="3.40.50.1110">
    <property type="entry name" value="SGNH hydrolase"/>
    <property type="match status" value="1"/>
</dbReference>
<comment type="caution">
    <text evidence="2">The sequence shown here is derived from an EMBL/GenBank/DDBJ whole genome shotgun (WGS) entry which is preliminary data.</text>
</comment>
<protein>
    <recommendedName>
        <fullName evidence="1">SGNH hydrolase-type esterase domain-containing protein</fullName>
    </recommendedName>
</protein>